<evidence type="ECO:0000313" key="3">
    <source>
        <dbReference type="Proteomes" id="UP000092932"/>
    </source>
</evidence>
<dbReference type="STRING" id="692370.A6F68_02106"/>
<gene>
    <name evidence="2" type="ORF">A6F68_02106</name>
</gene>
<keyword evidence="3" id="KW-1185">Reference proteome</keyword>
<evidence type="ECO:0000256" key="1">
    <source>
        <dbReference type="SAM" id="Phobius"/>
    </source>
</evidence>
<keyword evidence="1" id="KW-0812">Transmembrane</keyword>
<proteinExistence type="predicted"/>
<dbReference type="Proteomes" id="UP000092932">
    <property type="component" value="Chromosome"/>
</dbReference>
<accession>A0A1B2AEU0</accession>
<keyword evidence="1" id="KW-0472">Membrane</keyword>
<sequence>MLGGGEVRLTMPFVGRIAVTVGVMIAVASATAIALALYDMDRVGHGQPSFVYERLTPGMGFGDAVLIVAVALAGIAAWVVSGRG</sequence>
<organism evidence="2 3">
    <name type="scientific">Tsuneonella dongtanensis</name>
    <dbReference type="NCBI Taxonomy" id="692370"/>
    <lineage>
        <taxon>Bacteria</taxon>
        <taxon>Pseudomonadati</taxon>
        <taxon>Pseudomonadota</taxon>
        <taxon>Alphaproteobacteria</taxon>
        <taxon>Sphingomonadales</taxon>
        <taxon>Erythrobacteraceae</taxon>
        <taxon>Tsuneonella</taxon>
    </lineage>
</organism>
<dbReference type="KEGG" id="ado:A6F68_02106"/>
<evidence type="ECO:0000313" key="2">
    <source>
        <dbReference type="EMBL" id="ANY20608.1"/>
    </source>
</evidence>
<reference evidence="2 3" key="1">
    <citation type="submission" date="2016-07" db="EMBL/GenBank/DDBJ databases">
        <title>Complete genome sequence of Altererythrobacter dongtanensis KCTC 22672, a type strain with esterase isolated from tidal flat.</title>
        <authorList>
            <person name="Cheng H."/>
            <person name="Wu Y.-H."/>
            <person name="Zhou P."/>
            <person name="Huo Y.-Y."/>
            <person name="Wang C.-S."/>
            <person name="Xu X.-W."/>
        </authorList>
    </citation>
    <scope>NUCLEOTIDE SEQUENCE [LARGE SCALE GENOMIC DNA]</scope>
    <source>
        <strain evidence="2 3">KCTC 22672</strain>
    </source>
</reference>
<feature type="transmembrane region" description="Helical" evidence="1">
    <location>
        <begin position="17"/>
        <end position="38"/>
    </location>
</feature>
<feature type="transmembrane region" description="Helical" evidence="1">
    <location>
        <begin position="58"/>
        <end position="80"/>
    </location>
</feature>
<keyword evidence="1" id="KW-1133">Transmembrane helix</keyword>
<protein>
    <submittedName>
        <fullName evidence="2">Uncharacterized protein</fullName>
    </submittedName>
</protein>
<dbReference type="EMBL" id="CP016591">
    <property type="protein sequence ID" value="ANY20608.1"/>
    <property type="molecule type" value="Genomic_DNA"/>
</dbReference>
<name>A0A1B2AEU0_9SPHN</name>
<dbReference type="AlphaFoldDB" id="A0A1B2AEU0"/>